<keyword evidence="1" id="KW-0472">Membrane</keyword>
<reference evidence="3" key="1">
    <citation type="submission" date="2016-10" db="EMBL/GenBank/DDBJ databases">
        <authorList>
            <person name="Varghese N."/>
            <person name="Submissions S."/>
        </authorList>
    </citation>
    <scope>NUCLEOTIDE SEQUENCE [LARGE SCALE GENOMIC DNA]</scope>
    <source>
        <strain evidence="3">DSM 22127</strain>
    </source>
</reference>
<keyword evidence="1" id="KW-0812">Transmembrane</keyword>
<name>A0A1H1PGA5_9ACTN</name>
<feature type="transmembrane region" description="Helical" evidence="1">
    <location>
        <begin position="7"/>
        <end position="24"/>
    </location>
</feature>
<proteinExistence type="predicted"/>
<evidence type="ECO:0000313" key="3">
    <source>
        <dbReference type="Proteomes" id="UP000198859"/>
    </source>
</evidence>
<accession>A0A1H1PGA5</accession>
<evidence type="ECO:0000313" key="2">
    <source>
        <dbReference type="EMBL" id="SDS10296.1"/>
    </source>
</evidence>
<feature type="transmembrane region" description="Helical" evidence="1">
    <location>
        <begin position="44"/>
        <end position="68"/>
    </location>
</feature>
<dbReference type="Proteomes" id="UP000198859">
    <property type="component" value="Chromosome I"/>
</dbReference>
<sequence>MSWGQRGRWWFIKVFAPLVVLSYVPRLLEVVGLDARPVLIDAGLMPLVAAVVLVAMAGLVVSGATWLAGEVRRGWHETPER</sequence>
<dbReference type="EMBL" id="LT629757">
    <property type="protein sequence ID" value="SDS10296.1"/>
    <property type="molecule type" value="Genomic_DNA"/>
</dbReference>
<keyword evidence="3" id="KW-1185">Reference proteome</keyword>
<evidence type="ECO:0000256" key="1">
    <source>
        <dbReference type="SAM" id="Phobius"/>
    </source>
</evidence>
<organism evidence="2 3">
    <name type="scientific">Nocardioides scoriae</name>
    <dbReference type="NCBI Taxonomy" id="642780"/>
    <lineage>
        <taxon>Bacteria</taxon>
        <taxon>Bacillati</taxon>
        <taxon>Actinomycetota</taxon>
        <taxon>Actinomycetes</taxon>
        <taxon>Propionibacteriales</taxon>
        <taxon>Nocardioidaceae</taxon>
        <taxon>Nocardioides</taxon>
    </lineage>
</organism>
<gene>
    <name evidence="2" type="ORF">SAMN04488570_1134</name>
</gene>
<protein>
    <submittedName>
        <fullName evidence="2">Uncharacterized protein</fullName>
    </submittedName>
</protein>
<keyword evidence="1" id="KW-1133">Transmembrane helix</keyword>
<dbReference type="AlphaFoldDB" id="A0A1H1PGA5"/>